<evidence type="ECO:0000313" key="3">
    <source>
        <dbReference type="Proteomes" id="UP000004662"/>
    </source>
</evidence>
<proteinExistence type="predicted"/>
<feature type="chain" id="PRO_5003503553" description="Zinc resistance-associated protein" evidence="1">
    <location>
        <begin position="29"/>
        <end position="149"/>
    </location>
</feature>
<dbReference type="EMBL" id="CM001370">
    <property type="protein sequence ID" value="EHJ45937.1"/>
    <property type="molecule type" value="Genomic_DNA"/>
</dbReference>
<name>G7QEE1_9BACT</name>
<reference evidence="3" key="1">
    <citation type="journal article" date="2015" name="Genome Announc.">
        <title>High-Quality Draft Genome Sequence of Desulfovibrio carbinoliphilus FW-101-2B, an Organic Acid-Oxidizing Sulfate-Reducing Bacterium Isolated from Uranium(VI)-Contaminated Groundwater.</title>
        <authorList>
            <person name="Ramsay B.D."/>
            <person name="Hwang C."/>
            <person name="Woo H.L."/>
            <person name="Carroll S.L."/>
            <person name="Lucas S."/>
            <person name="Han J."/>
            <person name="Lapidus A.L."/>
            <person name="Cheng J.F."/>
            <person name="Goodwin L.A."/>
            <person name="Pitluck S."/>
            <person name="Peters L."/>
            <person name="Chertkov O."/>
            <person name="Held B."/>
            <person name="Detter J.C."/>
            <person name="Han C.S."/>
            <person name="Tapia R."/>
            <person name="Land M.L."/>
            <person name="Hauser L.J."/>
            <person name="Kyrpides N.C."/>
            <person name="Ivanova N.N."/>
            <person name="Mikhailova N."/>
            <person name="Pagani I."/>
            <person name="Woyke T."/>
            <person name="Arkin A.P."/>
            <person name="Dehal P."/>
            <person name="Chivian D."/>
            <person name="Criddle C.S."/>
            <person name="Wu W."/>
            <person name="Chakraborty R."/>
            <person name="Hazen T.C."/>
            <person name="Fields M.W."/>
        </authorList>
    </citation>
    <scope>NUCLEOTIDE SEQUENCE [LARGE SCALE GENOMIC DNA]</scope>
    <source>
        <strain evidence="3">FW-101-2B</strain>
    </source>
</reference>
<organism evidence="2 3">
    <name type="scientific">Solidesulfovibrio carbinoliphilus subsp. oakridgensis</name>
    <dbReference type="NCBI Taxonomy" id="694327"/>
    <lineage>
        <taxon>Bacteria</taxon>
        <taxon>Pseudomonadati</taxon>
        <taxon>Thermodesulfobacteriota</taxon>
        <taxon>Desulfovibrionia</taxon>
        <taxon>Desulfovibrionales</taxon>
        <taxon>Desulfovibrionaceae</taxon>
        <taxon>Solidesulfovibrio</taxon>
    </lineage>
</organism>
<protein>
    <recommendedName>
        <fullName evidence="4">Zinc resistance-associated protein</fullName>
    </recommendedName>
</protein>
<dbReference type="AlphaFoldDB" id="G7QEE1"/>
<geneLocation type="plasmid" evidence="2 3">
    <name>pFW10102</name>
</geneLocation>
<evidence type="ECO:0000313" key="2">
    <source>
        <dbReference type="EMBL" id="EHJ45937.1"/>
    </source>
</evidence>
<dbReference type="OrthoDB" id="5460979at2"/>
<dbReference type="HOGENOM" id="CLU_1746721_0_0_7"/>
<keyword evidence="1" id="KW-0732">Signal</keyword>
<dbReference type="Proteomes" id="UP000004662">
    <property type="component" value="Plasmid pFW10102"/>
</dbReference>
<dbReference type="Pfam" id="PF13801">
    <property type="entry name" value="Metal_resist"/>
    <property type="match status" value="1"/>
</dbReference>
<accession>G7QEE1</accession>
<dbReference type="RefSeq" id="WP_006917623.1">
    <property type="nucleotide sequence ID" value="NZ_CM001370.1"/>
</dbReference>
<evidence type="ECO:0008006" key="4">
    <source>
        <dbReference type="Google" id="ProtNLM"/>
    </source>
</evidence>
<evidence type="ECO:0000256" key="1">
    <source>
        <dbReference type="SAM" id="SignalP"/>
    </source>
</evidence>
<dbReference type="InterPro" id="IPR025961">
    <property type="entry name" value="Metal_resist"/>
</dbReference>
<keyword evidence="2" id="KW-0614">Plasmid</keyword>
<gene>
    <name evidence="2" type="ORF">DFW101_3752</name>
</gene>
<sequence length="149" mass="15763">MNTRKKTLGLALALAMVSLLGLSGLANAQMMGPGMMGGHGMGMMGGPMSGLTPEKQAVAQKLYNEHYTATAQLRQQLFTKQSELNAQLYGGATDDKKVQALTKEINDLLAKMYDAQVALQNQLTKEGIPAMGGMGMMGPGMMGGMGMCW</sequence>
<dbReference type="Gene3D" id="1.20.120.1490">
    <property type="match status" value="1"/>
</dbReference>
<keyword evidence="3" id="KW-1185">Reference proteome</keyword>
<feature type="signal peptide" evidence="1">
    <location>
        <begin position="1"/>
        <end position="28"/>
    </location>
</feature>